<keyword evidence="2" id="KW-1185">Reference proteome</keyword>
<evidence type="ECO:0000313" key="1">
    <source>
        <dbReference type="EMBL" id="TKR29214.1"/>
    </source>
</evidence>
<dbReference type="OrthoDB" id="660041at2"/>
<reference evidence="1 2" key="1">
    <citation type="submission" date="2019-04" db="EMBL/GenBank/DDBJ databases">
        <title>Reference strain of H23.</title>
        <authorList>
            <person name="Luo X."/>
        </authorList>
    </citation>
    <scope>NUCLEOTIDE SEQUENCE [LARGE SCALE GENOMIC DNA]</scope>
    <source>
        <strain evidence="1 2">H23</strain>
    </source>
</reference>
<dbReference type="SUPFAM" id="SSF55729">
    <property type="entry name" value="Acyl-CoA N-acyltransferases (Nat)"/>
    <property type="match status" value="1"/>
</dbReference>
<evidence type="ECO:0000313" key="2">
    <source>
        <dbReference type="Proteomes" id="UP000308707"/>
    </source>
</evidence>
<dbReference type="Gene3D" id="3.40.630.30">
    <property type="match status" value="1"/>
</dbReference>
<gene>
    <name evidence="1" type="ORF">FCE95_13695</name>
</gene>
<evidence type="ECO:0008006" key="3">
    <source>
        <dbReference type="Google" id="ProtNLM"/>
    </source>
</evidence>
<proteinExistence type="predicted"/>
<accession>A0A4U5JIQ1</accession>
<dbReference type="RefSeq" id="WP_137267619.1">
    <property type="nucleotide sequence ID" value="NZ_SZUA01000003.1"/>
</dbReference>
<dbReference type="EMBL" id="SZUA01000003">
    <property type="protein sequence ID" value="TKR29214.1"/>
    <property type="molecule type" value="Genomic_DNA"/>
</dbReference>
<dbReference type="InterPro" id="IPR016181">
    <property type="entry name" value="Acyl_CoA_acyltransferase"/>
</dbReference>
<organism evidence="1 2">
    <name type="scientific">Luteimonas gilva</name>
    <dbReference type="NCBI Taxonomy" id="2572684"/>
    <lineage>
        <taxon>Bacteria</taxon>
        <taxon>Pseudomonadati</taxon>
        <taxon>Pseudomonadota</taxon>
        <taxon>Gammaproteobacteria</taxon>
        <taxon>Lysobacterales</taxon>
        <taxon>Lysobacteraceae</taxon>
        <taxon>Luteimonas</taxon>
    </lineage>
</organism>
<name>A0A4U5JIQ1_9GAMM</name>
<comment type="caution">
    <text evidence="1">The sequence shown here is derived from an EMBL/GenBank/DDBJ whole genome shotgun (WGS) entry which is preliminary data.</text>
</comment>
<protein>
    <recommendedName>
        <fullName evidence="3">GNAT family N-acetyltransferase</fullName>
    </recommendedName>
</protein>
<dbReference type="AlphaFoldDB" id="A0A4U5JIQ1"/>
<sequence length="257" mass="27519">MAIDEQTDRHAGRASIPEWASAEVGAGSLVLSGPALRLDLIDAQRDPDIAADCYRKKQTCYARFGAAAASVSLSDGISAEDLHLVTATDCDSGAIVASVSVYRRGADKPLPIERAIGHHASMRAEIAGWDGRRIAEMSGLWAEDAWRKTGLSESLLHAAMAACRVLGAEKIVAFGHQHLLGFYETVGLLPDASLGRFSYPDPSYVSTVMRADPLGFLTVPAGKRARVFGFAEGMARGEPIFWRGFDECIAAERGVRA</sequence>
<dbReference type="Proteomes" id="UP000308707">
    <property type="component" value="Unassembled WGS sequence"/>
</dbReference>